<evidence type="ECO:0000256" key="5">
    <source>
        <dbReference type="ARBA" id="ARBA00023136"/>
    </source>
</evidence>
<evidence type="ECO:0000313" key="8">
    <source>
        <dbReference type="Proteomes" id="UP000037755"/>
    </source>
</evidence>
<dbReference type="Proteomes" id="UP000037755">
    <property type="component" value="Unassembled WGS sequence"/>
</dbReference>
<comment type="caution">
    <text evidence="7">The sequence shown here is derived from an EMBL/GenBank/DDBJ whole genome shotgun (WGS) entry which is preliminary data.</text>
</comment>
<name>A0A0M8ME93_9FLAO</name>
<feature type="transmembrane region" description="Helical" evidence="6">
    <location>
        <begin position="224"/>
        <end position="244"/>
    </location>
</feature>
<evidence type="ECO:0000256" key="4">
    <source>
        <dbReference type="ARBA" id="ARBA00022989"/>
    </source>
</evidence>
<dbReference type="CDD" id="cd13125">
    <property type="entry name" value="MATE_like_10"/>
    <property type="match status" value="1"/>
</dbReference>
<proteinExistence type="predicted"/>
<evidence type="ECO:0000256" key="2">
    <source>
        <dbReference type="ARBA" id="ARBA00022475"/>
    </source>
</evidence>
<evidence type="ECO:0000313" key="7">
    <source>
        <dbReference type="EMBL" id="KOS08435.1"/>
    </source>
</evidence>
<comment type="subcellular location">
    <subcellularLocation>
        <location evidence="1">Cell membrane</location>
        <topology evidence="1">Multi-pass membrane protein</topology>
    </subcellularLocation>
</comment>
<feature type="transmembrane region" description="Helical" evidence="6">
    <location>
        <begin position="306"/>
        <end position="328"/>
    </location>
</feature>
<feature type="transmembrane region" description="Helical" evidence="6">
    <location>
        <begin position="369"/>
        <end position="392"/>
    </location>
</feature>
<dbReference type="InterPro" id="IPR002797">
    <property type="entry name" value="Polysacc_synth"/>
</dbReference>
<dbReference type="EMBL" id="LIYD01000005">
    <property type="protein sequence ID" value="KOS08435.1"/>
    <property type="molecule type" value="Genomic_DNA"/>
</dbReference>
<keyword evidence="5 6" id="KW-0472">Membrane</keyword>
<keyword evidence="2" id="KW-1003">Cell membrane</keyword>
<accession>A0A0M8ME93</accession>
<reference evidence="7 8" key="1">
    <citation type="submission" date="2015-08" db="EMBL/GenBank/DDBJ databases">
        <title>Whole genome sequence of Flavobacterium akiainvivens IK-1T, from decaying Wikstroemia oahuensis, an endemic Hawaiian shrub.</title>
        <authorList>
            <person name="Wan X."/>
            <person name="Hou S."/>
            <person name="Saito J."/>
            <person name="Donachie S."/>
        </authorList>
    </citation>
    <scope>NUCLEOTIDE SEQUENCE [LARGE SCALE GENOMIC DNA]</scope>
    <source>
        <strain evidence="7 8">IK-1</strain>
    </source>
</reference>
<feature type="transmembrane region" description="Helical" evidence="6">
    <location>
        <begin position="124"/>
        <end position="146"/>
    </location>
</feature>
<dbReference type="STRING" id="1202724.AM493_19700"/>
<feature type="transmembrane region" description="Helical" evidence="6">
    <location>
        <begin position="20"/>
        <end position="40"/>
    </location>
</feature>
<dbReference type="InterPro" id="IPR044550">
    <property type="entry name" value="WzxE"/>
</dbReference>
<feature type="transmembrane region" description="Helical" evidence="6">
    <location>
        <begin position="340"/>
        <end position="362"/>
    </location>
</feature>
<feature type="transmembrane region" description="Helical" evidence="6">
    <location>
        <begin position="398"/>
        <end position="416"/>
    </location>
</feature>
<keyword evidence="4 6" id="KW-1133">Transmembrane helix</keyword>
<evidence type="ECO:0000256" key="6">
    <source>
        <dbReference type="SAM" id="Phobius"/>
    </source>
</evidence>
<dbReference type="GO" id="GO:0005886">
    <property type="term" value="C:plasma membrane"/>
    <property type="evidence" value="ECO:0007669"/>
    <property type="project" value="UniProtKB-SubCell"/>
</dbReference>
<dbReference type="InterPro" id="IPR050833">
    <property type="entry name" value="Poly_Biosynth_Transport"/>
</dbReference>
<dbReference type="PATRIC" id="fig|1202724.3.peg.4081"/>
<evidence type="ECO:0000256" key="3">
    <source>
        <dbReference type="ARBA" id="ARBA00022692"/>
    </source>
</evidence>
<keyword evidence="8" id="KW-1185">Reference proteome</keyword>
<feature type="transmembrane region" description="Helical" evidence="6">
    <location>
        <begin position="264"/>
        <end position="285"/>
    </location>
</feature>
<feature type="transmembrane region" description="Helical" evidence="6">
    <location>
        <begin position="158"/>
        <end position="177"/>
    </location>
</feature>
<dbReference type="PANTHER" id="PTHR30250:SF30">
    <property type="entry name" value="LIPID III FLIPPASE"/>
    <property type="match status" value="1"/>
</dbReference>
<feature type="transmembrane region" description="Helical" evidence="6">
    <location>
        <begin position="85"/>
        <end position="104"/>
    </location>
</feature>
<protein>
    <recommendedName>
        <fullName evidence="9">Lipopolysaccharide biosynthesis protein</fullName>
    </recommendedName>
</protein>
<dbReference type="Pfam" id="PF01943">
    <property type="entry name" value="Polysacc_synt"/>
    <property type="match status" value="1"/>
</dbReference>
<dbReference type="PANTHER" id="PTHR30250">
    <property type="entry name" value="PST FAMILY PREDICTED COLANIC ACID TRANSPORTER"/>
    <property type="match status" value="1"/>
</dbReference>
<evidence type="ECO:0000256" key="1">
    <source>
        <dbReference type="ARBA" id="ARBA00004651"/>
    </source>
</evidence>
<keyword evidence="3 6" id="KW-0812">Transmembrane</keyword>
<evidence type="ECO:0008006" key="9">
    <source>
        <dbReference type="Google" id="ProtNLM"/>
    </source>
</evidence>
<gene>
    <name evidence="7" type="ORF">AM493_19700</name>
</gene>
<sequence length="421" mass="46750">MKKIFKNPLLRLSSLNTASVLTRIFGGLIASKVIAVFIGPSGLALTGSFRNFLTSLDAFSTLGLQNGVIKYTAQYEEDRQKQYESLCTAFTLIAIAVLIIAALLVVPAQMWSYSIFNGNTTYAWVFRLTGFLLPFYAASLLFMAVLNGYSCFKQVIKITIVTNAVGVVVTALMVWQLGVVGAFMGLLFTACTTCFFCAAPVYKSTGGFAFLKRSYFNPGLIAPLLNYSLMAVVTAVLGSVIYIALRNMIILRSGAAHAGYWEGINRLSTFYLMFITTFLNVYFLPKLSQAKDNAGIKSIFVEYYKYVLPLFAFGLVLVYVLRGFIIRFTLAKSFMPMENLFVWQLAGDFFKACSLILGQLFFAQKMTRAFIVTEIVSFAILYISGSIFISAYGAEGGVMAHAFTYFVYFITLAVYFRKKLL</sequence>
<dbReference type="AlphaFoldDB" id="A0A0M8ME93"/>
<organism evidence="7 8">
    <name type="scientific">Flavobacterium akiainvivens</name>
    <dbReference type="NCBI Taxonomy" id="1202724"/>
    <lineage>
        <taxon>Bacteria</taxon>
        <taxon>Pseudomonadati</taxon>
        <taxon>Bacteroidota</taxon>
        <taxon>Flavobacteriia</taxon>
        <taxon>Flavobacteriales</taxon>
        <taxon>Flavobacteriaceae</taxon>
        <taxon>Flavobacterium</taxon>
    </lineage>
</organism>
<dbReference type="GO" id="GO:0009246">
    <property type="term" value="P:enterobacterial common antigen biosynthetic process"/>
    <property type="evidence" value="ECO:0007669"/>
    <property type="project" value="InterPro"/>
</dbReference>
<feature type="transmembrane region" description="Helical" evidence="6">
    <location>
        <begin position="183"/>
        <end position="203"/>
    </location>
</feature>